<sequence length="68" mass="8129">MQKVEGLRPHMALFFRCASHVDLGMQQWCFAASQVLTHKVMKETKLKSVTRMSNIYKNEYQRAWYNNF</sequence>
<reference evidence="2" key="1">
    <citation type="submission" date="2022-11" db="UniProtKB">
        <authorList>
            <consortium name="WormBaseParasite"/>
        </authorList>
    </citation>
    <scope>IDENTIFICATION</scope>
</reference>
<protein>
    <submittedName>
        <fullName evidence="2">Uncharacterized protein</fullName>
    </submittedName>
</protein>
<dbReference type="Proteomes" id="UP000887565">
    <property type="component" value="Unplaced"/>
</dbReference>
<evidence type="ECO:0000313" key="2">
    <source>
        <dbReference type="WBParaSite" id="nRc.2.0.1.t14572-RA"/>
    </source>
</evidence>
<organism evidence="1 2">
    <name type="scientific">Romanomermis culicivorax</name>
    <name type="common">Nematode worm</name>
    <dbReference type="NCBI Taxonomy" id="13658"/>
    <lineage>
        <taxon>Eukaryota</taxon>
        <taxon>Metazoa</taxon>
        <taxon>Ecdysozoa</taxon>
        <taxon>Nematoda</taxon>
        <taxon>Enoplea</taxon>
        <taxon>Dorylaimia</taxon>
        <taxon>Mermithida</taxon>
        <taxon>Mermithoidea</taxon>
        <taxon>Mermithidae</taxon>
        <taxon>Romanomermis</taxon>
    </lineage>
</organism>
<name>A0A915IK67_ROMCU</name>
<accession>A0A915IK67</accession>
<keyword evidence="1" id="KW-1185">Reference proteome</keyword>
<proteinExistence type="predicted"/>
<dbReference type="WBParaSite" id="nRc.2.0.1.t14572-RA">
    <property type="protein sequence ID" value="nRc.2.0.1.t14572-RA"/>
    <property type="gene ID" value="nRc.2.0.1.g14572"/>
</dbReference>
<dbReference type="AlphaFoldDB" id="A0A915IK67"/>
<evidence type="ECO:0000313" key="1">
    <source>
        <dbReference type="Proteomes" id="UP000887565"/>
    </source>
</evidence>